<proteinExistence type="predicted"/>
<dbReference type="PROSITE" id="PS00163">
    <property type="entry name" value="FUMARATE_LYASES"/>
    <property type="match status" value="1"/>
</dbReference>
<feature type="compositionally biased region" description="Polar residues" evidence="2">
    <location>
        <begin position="480"/>
        <end position="491"/>
    </location>
</feature>
<evidence type="ECO:0000256" key="1">
    <source>
        <dbReference type="ARBA" id="ARBA00023239"/>
    </source>
</evidence>
<dbReference type="SUPFAM" id="SSF48557">
    <property type="entry name" value="L-aspartase-like"/>
    <property type="match status" value="1"/>
</dbReference>
<dbReference type="Gene3D" id="1.20.200.10">
    <property type="entry name" value="Fumarase/aspartase (Central domain)"/>
    <property type="match status" value="1"/>
</dbReference>
<dbReference type="EC" id="4.3.1.1" evidence="5"/>
<protein>
    <submittedName>
        <fullName evidence="5">Aspartate ammonia-lyase</fullName>
        <ecNumber evidence="5">4.3.1.1</ecNumber>
    </submittedName>
</protein>
<dbReference type="InterPro" id="IPR022761">
    <property type="entry name" value="Fumarate_lyase_N"/>
</dbReference>
<dbReference type="PANTHER" id="PTHR42696:SF2">
    <property type="entry name" value="ASPARTATE AMMONIA-LYASE"/>
    <property type="match status" value="1"/>
</dbReference>
<accession>A0ABV6PBY2</accession>
<dbReference type="EMBL" id="JBHLUB010000026">
    <property type="protein sequence ID" value="MFC0581857.1"/>
    <property type="molecule type" value="Genomic_DNA"/>
</dbReference>
<dbReference type="PANTHER" id="PTHR42696">
    <property type="entry name" value="ASPARTATE AMMONIA-LYASE"/>
    <property type="match status" value="1"/>
</dbReference>
<dbReference type="Pfam" id="PF00206">
    <property type="entry name" value="Lyase_1"/>
    <property type="match status" value="1"/>
</dbReference>
<dbReference type="Pfam" id="PF10415">
    <property type="entry name" value="FumaraseC_C"/>
    <property type="match status" value="1"/>
</dbReference>
<keyword evidence="1 5" id="KW-0456">Lyase</keyword>
<keyword evidence="6" id="KW-1185">Reference proteome</keyword>
<feature type="region of interest" description="Disordered" evidence="2">
    <location>
        <begin position="464"/>
        <end position="491"/>
    </location>
</feature>
<dbReference type="InterPro" id="IPR024083">
    <property type="entry name" value="Fumarase/histidase_N"/>
</dbReference>
<dbReference type="Gene3D" id="1.10.275.10">
    <property type="entry name" value="Fumarase/aspartase (N-terminal domain)"/>
    <property type="match status" value="1"/>
</dbReference>
<reference evidence="5 6" key="1">
    <citation type="submission" date="2024-09" db="EMBL/GenBank/DDBJ databases">
        <authorList>
            <person name="Sun Q."/>
            <person name="Mori K."/>
        </authorList>
    </citation>
    <scope>NUCLEOTIDE SEQUENCE [LARGE SCALE GENOMIC DNA]</scope>
    <source>
        <strain evidence="5 6">NCAIM B.02604</strain>
    </source>
</reference>
<dbReference type="Gene3D" id="1.10.40.30">
    <property type="entry name" value="Fumarase/aspartase (C-terminal domain)"/>
    <property type="match status" value="1"/>
</dbReference>
<evidence type="ECO:0000256" key="2">
    <source>
        <dbReference type="SAM" id="MobiDB-lite"/>
    </source>
</evidence>
<gene>
    <name evidence="5" type="ORF">ACFFFR_05610</name>
</gene>
<dbReference type="InterPro" id="IPR000362">
    <property type="entry name" value="Fumarate_lyase_fam"/>
</dbReference>
<dbReference type="NCBIfam" id="NF008909">
    <property type="entry name" value="PRK12273.1"/>
    <property type="match status" value="1"/>
</dbReference>
<dbReference type="InterPro" id="IPR020557">
    <property type="entry name" value="Fumarate_lyase_CS"/>
</dbReference>
<dbReference type="InterPro" id="IPR051546">
    <property type="entry name" value="Aspartate_Ammonia-Lyase"/>
</dbReference>
<evidence type="ECO:0000259" key="4">
    <source>
        <dbReference type="Pfam" id="PF10415"/>
    </source>
</evidence>
<evidence type="ECO:0000259" key="3">
    <source>
        <dbReference type="Pfam" id="PF00206"/>
    </source>
</evidence>
<organism evidence="5 6">
    <name type="scientific">Micrococcoides hystricis</name>
    <dbReference type="NCBI Taxonomy" id="1572761"/>
    <lineage>
        <taxon>Bacteria</taxon>
        <taxon>Bacillati</taxon>
        <taxon>Actinomycetota</taxon>
        <taxon>Actinomycetes</taxon>
        <taxon>Micrococcales</taxon>
        <taxon>Micrococcaceae</taxon>
        <taxon>Micrococcoides</taxon>
    </lineage>
</organism>
<dbReference type="PRINTS" id="PR00145">
    <property type="entry name" value="ARGSUCLYASE"/>
</dbReference>
<feature type="domain" description="Fumarase C C-terminal" evidence="4">
    <location>
        <begin position="411"/>
        <end position="457"/>
    </location>
</feature>
<name>A0ABV6PBY2_9MICC</name>
<dbReference type="InterPro" id="IPR008948">
    <property type="entry name" value="L-Aspartase-like"/>
</dbReference>
<dbReference type="RefSeq" id="WP_377458578.1">
    <property type="nucleotide sequence ID" value="NZ_JBHLUB010000026.1"/>
</dbReference>
<dbReference type="InterPro" id="IPR018951">
    <property type="entry name" value="Fumarase_C_C"/>
</dbReference>
<evidence type="ECO:0000313" key="6">
    <source>
        <dbReference type="Proteomes" id="UP001589862"/>
    </source>
</evidence>
<feature type="domain" description="Fumarate lyase N-terminal" evidence="3">
    <location>
        <begin position="15"/>
        <end position="345"/>
    </location>
</feature>
<comment type="caution">
    <text evidence="5">The sequence shown here is derived from an EMBL/GenBank/DDBJ whole genome shotgun (WGS) entry which is preliminary data.</text>
</comment>
<evidence type="ECO:0000313" key="5">
    <source>
        <dbReference type="EMBL" id="MFC0581857.1"/>
    </source>
</evidence>
<sequence length="491" mass="52436">MTDQKTRIESDLLGPAEVPADAYYGVHSLRAVQNFPITGVPIGHYEDLVNGLAYVKAASARANHQLGLLSAERASAIEIACQRICDGELHDQFVIDLIQGGAGTSSNMNANEVVANLGLEIMGHEKGEYGFLHPNDHVNLGQSTNDAYPTALRVGLYLGSSRLLNALAYLEDAFNQKAAEFQDYIKLGRTQMQEAVPMTLGQEFKAFAIMLAEDERLLRHTMTLLTEVNLGGTAIGTGLNAHPKFAETAVAELAHLSGVPVECAHNLVEATQDVGALVQYSSVLKRIAVKLSKIAHDLRLLSSGPQAGLADITLPPVQAGSSIMPGKVNPVIPEMVNQVAYAVIGNDVTVTMAAEAGQLQLNAFEPVMAKGLFESVHQLTAAAVTLADKTVRGIGANRENLMRKVTQSVGLATALVPFIGYERATHVAKEARATGKDVPTVAIELGYLSRAEVDDILAHPDRLVSNQPLESSETREPGMDTSSLPVIKVNN</sequence>
<dbReference type="Proteomes" id="UP001589862">
    <property type="component" value="Unassembled WGS sequence"/>
</dbReference>
<dbReference type="PRINTS" id="PR00149">
    <property type="entry name" value="FUMRATELYASE"/>
</dbReference>
<dbReference type="CDD" id="cd01357">
    <property type="entry name" value="Aspartase"/>
    <property type="match status" value="1"/>
</dbReference>
<dbReference type="GO" id="GO:0008797">
    <property type="term" value="F:aspartate ammonia-lyase activity"/>
    <property type="evidence" value="ECO:0007669"/>
    <property type="project" value="UniProtKB-EC"/>
</dbReference>